<name>A0A8T0E2W3_ARGBR</name>
<dbReference type="AlphaFoldDB" id="A0A8T0E2W3"/>
<feature type="region of interest" description="Disordered" evidence="1">
    <location>
        <begin position="76"/>
        <end position="138"/>
    </location>
</feature>
<proteinExistence type="predicted"/>
<dbReference type="EMBL" id="JABXBU010002231">
    <property type="protein sequence ID" value="KAF8765148.1"/>
    <property type="molecule type" value="Genomic_DNA"/>
</dbReference>
<evidence type="ECO:0000313" key="2">
    <source>
        <dbReference type="EMBL" id="KAF8765148.1"/>
    </source>
</evidence>
<reference evidence="2" key="2">
    <citation type="submission" date="2020-06" db="EMBL/GenBank/DDBJ databases">
        <authorList>
            <person name="Sheffer M."/>
        </authorList>
    </citation>
    <scope>NUCLEOTIDE SEQUENCE</scope>
</reference>
<comment type="caution">
    <text evidence="2">The sequence shown here is derived from an EMBL/GenBank/DDBJ whole genome shotgun (WGS) entry which is preliminary data.</text>
</comment>
<sequence>MSSFMPMLNRNDFFPNDIFRSFEGTIDRSFDVPNSLMMVEGLNNRALSLSPADNSSEDEFTLTDLSANTFKSLQDDEASTPVFMDSDSSSSYKTNQSLELVPKKSKPAAPKRSRSTKTSTSLNNARKILQNVHHPNLC</sequence>
<accession>A0A8T0E2W3</accession>
<protein>
    <submittedName>
        <fullName evidence="2">Uncharacterized protein</fullName>
    </submittedName>
</protein>
<reference evidence="2" key="1">
    <citation type="journal article" date="2020" name="bioRxiv">
        <title>Chromosome-level reference genome of the European wasp spider Argiope bruennichi: a resource for studies on range expansion and evolutionary adaptation.</title>
        <authorList>
            <person name="Sheffer M.M."/>
            <person name="Hoppe A."/>
            <person name="Krehenwinkel H."/>
            <person name="Uhl G."/>
            <person name="Kuss A.W."/>
            <person name="Jensen L."/>
            <person name="Jensen C."/>
            <person name="Gillespie R.G."/>
            <person name="Hoff K.J."/>
            <person name="Prost S."/>
        </authorList>
    </citation>
    <scope>NUCLEOTIDE SEQUENCE</scope>
</reference>
<feature type="compositionally biased region" description="Basic residues" evidence="1">
    <location>
        <begin position="103"/>
        <end position="115"/>
    </location>
</feature>
<organism evidence="2 3">
    <name type="scientific">Argiope bruennichi</name>
    <name type="common">Wasp spider</name>
    <name type="synonym">Aranea bruennichi</name>
    <dbReference type="NCBI Taxonomy" id="94029"/>
    <lineage>
        <taxon>Eukaryota</taxon>
        <taxon>Metazoa</taxon>
        <taxon>Ecdysozoa</taxon>
        <taxon>Arthropoda</taxon>
        <taxon>Chelicerata</taxon>
        <taxon>Arachnida</taxon>
        <taxon>Araneae</taxon>
        <taxon>Araneomorphae</taxon>
        <taxon>Entelegynae</taxon>
        <taxon>Araneoidea</taxon>
        <taxon>Araneidae</taxon>
        <taxon>Argiope</taxon>
    </lineage>
</organism>
<feature type="compositionally biased region" description="Polar residues" evidence="1">
    <location>
        <begin position="86"/>
        <end position="98"/>
    </location>
</feature>
<keyword evidence="3" id="KW-1185">Reference proteome</keyword>
<evidence type="ECO:0000313" key="3">
    <source>
        <dbReference type="Proteomes" id="UP000807504"/>
    </source>
</evidence>
<gene>
    <name evidence="2" type="ORF">HNY73_023138</name>
</gene>
<dbReference type="Proteomes" id="UP000807504">
    <property type="component" value="Unassembled WGS sequence"/>
</dbReference>
<evidence type="ECO:0000256" key="1">
    <source>
        <dbReference type="SAM" id="MobiDB-lite"/>
    </source>
</evidence>